<proteinExistence type="predicted"/>
<dbReference type="PATRIC" id="fig|1393735.3.peg.3252"/>
<dbReference type="AlphaFoldDB" id="A0A081RU35"/>
<sequence length="133" mass="16020">MLDKKYVNNEDRKNYLWSNDKIEMVFPNAINISNNKRMKLTAIKDELKGFLNVRNRVFHHEPIWKGKNQKTRINTAVENIIRNYDSIFKILKYINSDFESILREYGYRENFIGKVNVEFIKNKKNDIAKFLDK</sequence>
<organism evidence="1 2">
    <name type="scientific">Photorhabdus temperata subsp. temperata Meg1</name>
    <dbReference type="NCBI Taxonomy" id="1393735"/>
    <lineage>
        <taxon>Bacteria</taxon>
        <taxon>Pseudomonadati</taxon>
        <taxon>Pseudomonadota</taxon>
        <taxon>Gammaproteobacteria</taxon>
        <taxon>Enterobacterales</taxon>
        <taxon>Morganellaceae</taxon>
        <taxon>Photorhabdus</taxon>
    </lineage>
</organism>
<accession>A0A081RU35</accession>
<evidence type="ECO:0000313" key="1">
    <source>
        <dbReference type="EMBL" id="KER02188.1"/>
    </source>
</evidence>
<dbReference type="RefSeq" id="WP_036840378.1">
    <property type="nucleotide sequence ID" value="NZ_CAWLUD010000055.1"/>
</dbReference>
<evidence type="ECO:0000313" key="2">
    <source>
        <dbReference type="Proteomes" id="UP000028002"/>
    </source>
</evidence>
<gene>
    <name evidence="1" type="ORF">MEG1DRAFT_03186</name>
</gene>
<reference evidence="1 2" key="1">
    <citation type="submission" date="2014-03" db="EMBL/GenBank/DDBJ databases">
        <title>Draft Genome of Photorhabdus temperata Meg1.</title>
        <authorList>
            <person name="Hurst S.G.IV."/>
            <person name="Morris K."/>
            <person name="Thomas K."/>
            <person name="Tisa L.S."/>
        </authorList>
    </citation>
    <scope>NUCLEOTIDE SEQUENCE [LARGE SCALE GENOMIC DNA]</scope>
    <source>
        <strain evidence="1 2">Meg1</strain>
    </source>
</reference>
<protein>
    <recommendedName>
        <fullName evidence="3">Abi-like protein</fullName>
    </recommendedName>
</protein>
<evidence type="ECO:0008006" key="3">
    <source>
        <dbReference type="Google" id="ProtNLM"/>
    </source>
</evidence>
<dbReference type="Proteomes" id="UP000028002">
    <property type="component" value="Unassembled WGS sequence"/>
</dbReference>
<comment type="caution">
    <text evidence="1">The sequence shown here is derived from an EMBL/GenBank/DDBJ whole genome shotgun (WGS) entry which is preliminary data.</text>
</comment>
<name>A0A081RU35_PHOTE</name>
<dbReference type="EMBL" id="JGVH01000055">
    <property type="protein sequence ID" value="KER02188.1"/>
    <property type="molecule type" value="Genomic_DNA"/>
</dbReference>